<evidence type="ECO:0000313" key="2">
    <source>
        <dbReference type="EMBL" id="ORZ17645.1"/>
    </source>
</evidence>
<keyword evidence="1" id="KW-0812">Transmembrane</keyword>
<dbReference type="AlphaFoldDB" id="A0A1X2IJ93"/>
<accession>A0A1X2IJ93</accession>
<protein>
    <recommendedName>
        <fullName evidence="4">NADH-ubiquinone reductase complex 1 MLRQ subunit-domain-containing protein</fullName>
    </recommendedName>
</protein>
<name>A0A1X2IJ93_9FUNG</name>
<organism evidence="2 3">
    <name type="scientific">Absidia repens</name>
    <dbReference type="NCBI Taxonomy" id="90262"/>
    <lineage>
        <taxon>Eukaryota</taxon>
        <taxon>Fungi</taxon>
        <taxon>Fungi incertae sedis</taxon>
        <taxon>Mucoromycota</taxon>
        <taxon>Mucoromycotina</taxon>
        <taxon>Mucoromycetes</taxon>
        <taxon>Mucorales</taxon>
        <taxon>Cunninghamellaceae</taxon>
        <taxon>Absidia</taxon>
    </lineage>
</organism>
<dbReference type="PANTHER" id="PTHR14256">
    <property type="entry name" value="NADH-UBIQUINONE OXIDOREDUCTASE MLRQ SUBUNIT"/>
    <property type="match status" value="1"/>
</dbReference>
<evidence type="ECO:0008006" key="4">
    <source>
        <dbReference type="Google" id="ProtNLM"/>
    </source>
</evidence>
<gene>
    <name evidence="2" type="ORF">BCR42DRAFT_412226</name>
</gene>
<keyword evidence="3" id="KW-1185">Reference proteome</keyword>
<keyword evidence="1" id="KW-1133">Transmembrane helix</keyword>
<evidence type="ECO:0000313" key="3">
    <source>
        <dbReference type="Proteomes" id="UP000193560"/>
    </source>
</evidence>
<reference evidence="2 3" key="1">
    <citation type="submission" date="2016-07" db="EMBL/GenBank/DDBJ databases">
        <title>Pervasive Adenine N6-methylation of Active Genes in Fungi.</title>
        <authorList>
            <consortium name="DOE Joint Genome Institute"/>
            <person name="Mondo S.J."/>
            <person name="Dannebaum R.O."/>
            <person name="Kuo R.C."/>
            <person name="Labutti K."/>
            <person name="Haridas S."/>
            <person name="Kuo A."/>
            <person name="Salamov A."/>
            <person name="Ahrendt S.R."/>
            <person name="Lipzen A."/>
            <person name="Sullivan W."/>
            <person name="Andreopoulos W.B."/>
            <person name="Clum A."/>
            <person name="Lindquist E."/>
            <person name="Daum C."/>
            <person name="Ramamoorthy G.K."/>
            <person name="Gryganskyi A."/>
            <person name="Culley D."/>
            <person name="Magnuson J.K."/>
            <person name="James T.Y."/>
            <person name="O'Malley M.A."/>
            <person name="Stajich J.E."/>
            <person name="Spatafora J.W."/>
            <person name="Visel A."/>
            <person name="Grigoriev I.V."/>
        </authorList>
    </citation>
    <scope>NUCLEOTIDE SEQUENCE [LARGE SCALE GENOMIC DNA]</scope>
    <source>
        <strain evidence="2 3">NRRL 1336</strain>
    </source>
</reference>
<dbReference type="OrthoDB" id="5511684at2759"/>
<comment type="caution">
    <text evidence="2">The sequence shown here is derived from an EMBL/GenBank/DDBJ whole genome shotgun (WGS) entry which is preliminary data.</text>
</comment>
<dbReference type="EMBL" id="MCGE01000009">
    <property type="protein sequence ID" value="ORZ17645.1"/>
    <property type="molecule type" value="Genomic_DNA"/>
</dbReference>
<proteinExistence type="predicted"/>
<keyword evidence="1" id="KW-0472">Membrane</keyword>
<dbReference type="InterPro" id="IPR010530">
    <property type="entry name" value="B12D"/>
</dbReference>
<dbReference type="PANTHER" id="PTHR14256:SF1">
    <property type="entry name" value="GEO09626P1"/>
    <property type="match status" value="1"/>
</dbReference>
<sequence>MTVMTFLRQAKNKPEIFPIVGILGAALGGAVYMSVHQARAPDVVWNHKDNKFPWQDIHDGQQVKLTTINQKYDSRWNRTHW</sequence>
<dbReference type="Pfam" id="PF06522">
    <property type="entry name" value="B12D"/>
    <property type="match status" value="1"/>
</dbReference>
<dbReference type="STRING" id="90262.A0A1X2IJ93"/>
<dbReference type="Proteomes" id="UP000193560">
    <property type="component" value="Unassembled WGS sequence"/>
</dbReference>
<evidence type="ECO:0000256" key="1">
    <source>
        <dbReference type="SAM" id="Phobius"/>
    </source>
</evidence>
<feature type="transmembrane region" description="Helical" evidence="1">
    <location>
        <begin position="16"/>
        <end position="35"/>
    </location>
</feature>